<sequence length="566" mass="62424">MAGVRGFADPNVQVNPDGHSTFQHVWARGTTAGRPCTPHTTVVWSTSGWQPIRQSWGYFRREDIPVHFDIAEGWTVADMYQEAVMAATDPNRVVWMSGTVNNPGTPNNPDGEGDMILDNNATPGCEEPLLNCYPFPWKTIPEYLEEAGVTWQVYQDFDNFEDNMLAYFVQYQNSNATSPLTIHGNSYPGLAKFYADAKNGTLPQEYRIERRFASRTNLCLEVGGFGDHVVPYHAPNGTAGEWIEDPYGSAGYTPIGPGFRIPFYIISPWTRGGRVFTEHADHTSQILFLEAWLEALGYQGVQSKEIPPWRREHMSNLVNAFDFDKPDYSLPNIAAAIPPLTEPLNSSEYSGNLSLGSLTGNYIGAAKCQAQFPQTQPPVPYGPANANANLTLLVEEGFKPVRGALTEGRYLTFETEGLALANQDSKTVTVTPATAQHDDIRQQWIIHELEAGSNTFTIQSAVDRQYIASSSSPKLTNSSDAAQAFTIIYEKNGLYRLQVGANSTYLSVQNGVDGTVHHNNQGCLKTGNEMIPSFSFIFAPDSRLALYVGSIYCFLSINQPLSPAAE</sequence>
<evidence type="ECO:0000256" key="1">
    <source>
        <dbReference type="ARBA" id="ARBA00022801"/>
    </source>
</evidence>
<dbReference type="PANTHER" id="PTHR31956">
    <property type="entry name" value="NON-SPECIFIC PHOSPHOLIPASE C4-RELATED"/>
    <property type="match status" value="1"/>
</dbReference>
<dbReference type="RefSeq" id="XP_013322785.1">
    <property type="nucleotide sequence ID" value="XM_013467331.1"/>
</dbReference>
<evidence type="ECO:0000313" key="2">
    <source>
        <dbReference type="EMBL" id="KKA16173.1"/>
    </source>
</evidence>
<proteinExistence type="predicted"/>
<dbReference type="STRING" id="1408163.A0A0F4YEX7"/>
<dbReference type="GO" id="GO:0042578">
    <property type="term" value="F:phosphoric ester hydrolase activity"/>
    <property type="evidence" value="ECO:0007669"/>
    <property type="project" value="UniProtKB-ARBA"/>
</dbReference>
<dbReference type="Gene3D" id="3.40.720.10">
    <property type="entry name" value="Alkaline Phosphatase, subunit A"/>
    <property type="match status" value="1"/>
</dbReference>
<dbReference type="OrthoDB" id="5135119at2759"/>
<organism evidence="2 3">
    <name type="scientific">Rasamsonia emersonii (strain ATCC 16479 / CBS 393.64 / IMI 116815)</name>
    <dbReference type="NCBI Taxonomy" id="1408163"/>
    <lineage>
        <taxon>Eukaryota</taxon>
        <taxon>Fungi</taxon>
        <taxon>Dikarya</taxon>
        <taxon>Ascomycota</taxon>
        <taxon>Pezizomycotina</taxon>
        <taxon>Eurotiomycetes</taxon>
        <taxon>Eurotiomycetidae</taxon>
        <taxon>Eurotiales</taxon>
        <taxon>Trichocomaceae</taxon>
        <taxon>Rasamsonia</taxon>
    </lineage>
</organism>
<accession>A0A0F4YEX7</accession>
<protein>
    <submittedName>
        <fullName evidence="2">Non-hemolytic phospholipase C</fullName>
    </submittedName>
</protein>
<reference evidence="2 3" key="1">
    <citation type="submission" date="2015-04" db="EMBL/GenBank/DDBJ databases">
        <authorList>
            <person name="Heijne W.H."/>
            <person name="Fedorova N.D."/>
            <person name="Nierman W.C."/>
            <person name="Vollebregt A.W."/>
            <person name="Zhao Z."/>
            <person name="Wu L."/>
            <person name="Kumar M."/>
            <person name="Stam H."/>
            <person name="van den Berg M.A."/>
            <person name="Pel H.J."/>
        </authorList>
    </citation>
    <scope>NUCLEOTIDE SEQUENCE [LARGE SCALE GENOMIC DNA]</scope>
    <source>
        <strain evidence="2 3">CBS 393.64</strain>
    </source>
</reference>
<dbReference type="Gene3D" id="2.80.10.50">
    <property type="match status" value="1"/>
</dbReference>
<dbReference type="PANTHER" id="PTHR31956:SF1">
    <property type="entry name" value="NON-SPECIFIC PHOSPHOLIPASE C1"/>
    <property type="match status" value="1"/>
</dbReference>
<keyword evidence="3" id="KW-1185">Reference proteome</keyword>
<dbReference type="GeneID" id="25313314"/>
<keyword evidence="1" id="KW-0378">Hydrolase</keyword>
<dbReference type="InterPro" id="IPR007312">
    <property type="entry name" value="Phosphoesterase"/>
</dbReference>
<evidence type="ECO:0000313" key="3">
    <source>
        <dbReference type="Proteomes" id="UP000053958"/>
    </source>
</evidence>
<name>A0A0F4YEX7_RASE3</name>
<comment type="caution">
    <text evidence="2">The sequence shown here is derived from an EMBL/GenBank/DDBJ whole genome shotgun (WGS) entry which is preliminary data.</text>
</comment>
<dbReference type="Pfam" id="PF04185">
    <property type="entry name" value="Phosphoesterase"/>
    <property type="match status" value="2"/>
</dbReference>
<dbReference type="Proteomes" id="UP000053958">
    <property type="component" value="Unassembled WGS sequence"/>
</dbReference>
<dbReference type="EMBL" id="LASV01000819">
    <property type="protein sequence ID" value="KKA16173.1"/>
    <property type="molecule type" value="Genomic_DNA"/>
</dbReference>
<dbReference type="AlphaFoldDB" id="A0A0F4YEX7"/>
<gene>
    <name evidence="2" type="ORF">T310_10246</name>
</gene>
<dbReference type="InterPro" id="IPR017850">
    <property type="entry name" value="Alkaline_phosphatase_core_sf"/>
</dbReference>